<dbReference type="Proteomes" id="UP000276133">
    <property type="component" value="Unassembled WGS sequence"/>
</dbReference>
<dbReference type="EMBL" id="REGN01001071">
    <property type="protein sequence ID" value="RNA37225.1"/>
    <property type="molecule type" value="Genomic_DNA"/>
</dbReference>
<protein>
    <submittedName>
        <fullName evidence="1">Uncharacterized protein</fullName>
    </submittedName>
</protein>
<sequence>CNRVNRFNPFEPYIINREEPQCKYALNNVKFIKNLVRYKFGLYFLENILNLEKFFINFIRTIRESYTQMLLVSSNKHDKTLDYFEI</sequence>
<feature type="non-terminal residue" evidence="1">
    <location>
        <position position="1"/>
    </location>
</feature>
<proteinExistence type="predicted"/>
<evidence type="ECO:0000313" key="1">
    <source>
        <dbReference type="EMBL" id="RNA37225.1"/>
    </source>
</evidence>
<evidence type="ECO:0000313" key="2">
    <source>
        <dbReference type="Proteomes" id="UP000276133"/>
    </source>
</evidence>
<gene>
    <name evidence="1" type="ORF">BpHYR1_043580</name>
</gene>
<keyword evidence="2" id="KW-1185">Reference proteome</keyword>
<name>A0A3M7SNF1_BRAPC</name>
<reference evidence="1 2" key="1">
    <citation type="journal article" date="2018" name="Sci. Rep.">
        <title>Genomic signatures of local adaptation to the degree of environmental predictability in rotifers.</title>
        <authorList>
            <person name="Franch-Gras L."/>
            <person name="Hahn C."/>
            <person name="Garcia-Roger E.M."/>
            <person name="Carmona M.J."/>
            <person name="Serra M."/>
            <person name="Gomez A."/>
        </authorList>
    </citation>
    <scope>NUCLEOTIDE SEQUENCE [LARGE SCALE GENOMIC DNA]</scope>
    <source>
        <strain evidence="1">HYR1</strain>
    </source>
</reference>
<organism evidence="1 2">
    <name type="scientific">Brachionus plicatilis</name>
    <name type="common">Marine rotifer</name>
    <name type="synonym">Brachionus muelleri</name>
    <dbReference type="NCBI Taxonomy" id="10195"/>
    <lineage>
        <taxon>Eukaryota</taxon>
        <taxon>Metazoa</taxon>
        <taxon>Spiralia</taxon>
        <taxon>Gnathifera</taxon>
        <taxon>Rotifera</taxon>
        <taxon>Eurotatoria</taxon>
        <taxon>Monogononta</taxon>
        <taxon>Pseudotrocha</taxon>
        <taxon>Ploima</taxon>
        <taxon>Brachionidae</taxon>
        <taxon>Brachionus</taxon>
    </lineage>
</organism>
<accession>A0A3M7SNF1</accession>
<dbReference type="AlphaFoldDB" id="A0A3M7SNF1"/>
<comment type="caution">
    <text evidence="1">The sequence shown here is derived from an EMBL/GenBank/DDBJ whole genome shotgun (WGS) entry which is preliminary data.</text>
</comment>